<organism evidence="1 2">
    <name type="scientific">Alteromonas macleodii</name>
    <name type="common">Pseudoalteromonas macleodii</name>
    <dbReference type="NCBI Taxonomy" id="28108"/>
    <lineage>
        <taxon>Bacteria</taxon>
        <taxon>Pseudomonadati</taxon>
        <taxon>Pseudomonadota</taxon>
        <taxon>Gammaproteobacteria</taxon>
        <taxon>Alteromonadales</taxon>
        <taxon>Alteromonadaceae</taxon>
        <taxon>Alteromonas/Salinimonas group</taxon>
        <taxon>Alteromonas</taxon>
    </lineage>
</organism>
<protein>
    <submittedName>
        <fullName evidence="1">Uncharacterized protein</fullName>
    </submittedName>
</protein>
<evidence type="ECO:0000313" key="2">
    <source>
        <dbReference type="Proteomes" id="UP000095392"/>
    </source>
</evidence>
<dbReference type="AlphaFoldDB" id="A0AB36FPD9"/>
<gene>
    <name evidence="1" type="ORF">BFV95_3170</name>
</gene>
<reference evidence="1 2" key="1">
    <citation type="submission" date="2016-09" db="EMBL/GenBank/DDBJ databases">
        <title>Draft Genome Sequence of four Alteromonas macleodii strains isolated from copper coupons and grown long-term at elevated copper levels.</title>
        <authorList>
            <person name="Cusick K."/>
            <person name="Dale J."/>
            <person name="Little B."/>
            <person name="Biffinger J."/>
        </authorList>
    </citation>
    <scope>NUCLEOTIDE SEQUENCE [LARGE SCALE GENOMIC DNA]</scope>
    <source>
        <strain evidence="1 2">KCP01</strain>
    </source>
</reference>
<dbReference type="Proteomes" id="UP000095392">
    <property type="component" value="Unassembled WGS sequence"/>
</dbReference>
<proteinExistence type="predicted"/>
<accession>A0AB36FPD9</accession>
<sequence>MFGVAVAIMWRLIVSKQNQAVAKQYRFHMLLRVLSNETITFKLFRM</sequence>
<name>A0AB36FPD9_ALTMA</name>
<dbReference type="EMBL" id="MIPY01000021">
    <property type="protein sequence ID" value="OES29212.1"/>
    <property type="molecule type" value="Genomic_DNA"/>
</dbReference>
<comment type="caution">
    <text evidence="1">The sequence shown here is derived from an EMBL/GenBank/DDBJ whole genome shotgun (WGS) entry which is preliminary data.</text>
</comment>
<evidence type="ECO:0000313" key="1">
    <source>
        <dbReference type="EMBL" id="OES29212.1"/>
    </source>
</evidence>
<keyword evidence="2" id="KW-1185">Reference proteome</keyword>